<reference evidence="1 2" key="1">
    <citation type="submission" date="2018-05" db="EMBL/GenBank/DDBJ databases">
        <title>Legionella qingyii sp.nov., whole genome shotgun sequence.</title>
        <authorList>
            <person name="Wu H."/>
            <person name="Zhu Q."/>
            <person name="Hu C."/>
        </authorList>
    </citation>
    <scope>NUCLEOTIDE SEQUENCE [LARGE SCALE GENOMIC DNA]</scope>
    <source>
        <strain evidence="1 2">HEB18</strain>
    </source>
</reference>
<gene>
    <name evidence="1" type="ORF">DGG96_17360</name>
</gene>
<organism evidence="1 2">
    <name type="scientific">Legionella qingyii</name>
    <dbReference type="NCBI Taxonomy" id="2184757"/>
    <lineage>
        <taxon>Bacteria</taxon>
        <taxon>Pseudomonadati</taxon>
        <taxon>Pseudomonadota</taxon>
        <taxon>Gammaproteobacteria</taxon>
        <taxon>Legionellales</taxon>
        <taxon>Legionellaceae</taxon>
        <taxon>Legionella</taxon>
    </lineage>
</organism>
<name>A0A317U0W9_9GAMM</name>
<dbReference type="EMBL" id="QHJG01000036">
    <property type="protein sequence ID" value="PWY54376.1"/>
    <property type="molecule type" value="Genomic_DNA"/>
</dbReference>
<dbReference type="AlphaFoldDB" id="A0A317U0W9"/>
<dbReference type="Proteomes" id="UP000247152">
    <property type="component" value="Unassembled WGS sequence"/>
</dbReference>
<comment type="caution">
    <text evidence="1">The sequence shown here is derived from an EMBL/GenBank/DDBJ whole genome shotgun (WGS) entry which is preliminary data.</text>
</comment>
<accession>A0A317U0W9</accession>
<sequence>MRSGELGLSKQVISFTIIPTCDFGPLVLFLQTTLSNEIEEKVLCIWAWLTNFKKTKGKNYDGGVQTNIKKNSFYSRIKNEEKS</sequence>
<protein>
    <submittedName>
        <fullName evidence="1">Uncharacterized protein</fullName>
    </submittedName>
</protein>
<evidence type="ECO:0000313" key="1">
    <source>
        <dbReference type="EMBL" id="PWY54376.1"/>
    </source>
</evidence>
<evidence type="ECO:0000313" key="2">
    <source>
        <dbReference type="Proteomes" id="UP000247152"/>
    </source>
</evidence>
<proteinExistence type="predicted"/>